<organism evidence="2 3">
    <name type="scientific">Actibacterium lipolyticum</name>
    <dbReference type="NCBI Taxonomy" id="1524263"/>
    <lineage>
        <taxon>Bacteria</taxon>
        <taxon>Pseudomonadati</taxon>
        <taxon>Pseudomonadota</taxon>
        <taxon>Alphaproteobacteria</taxon>
        <taxon>Rhodobacterales</taxon>
        <taxon>Roseobacteraceae</taxon>
        <taxon>Actibacterium</taxon>
    </lineage>
</organism>
<evidence type="ECO:0000313" key="3">
    <source>
        <dbReference type="Proteomes" id="UP000202922"/>
    </source>
</evidence>
<dbReference type="Pfam" id="PF08818">
    <property type="entry name" value="DUF1801"/>
    <property type="match status" value="1"/>
</dbReference>
<gene>
    <name evidence="2" type="ORF">COL8621_02830</name>
</gene>
<dbReference type="EMBL" id="FXYE01000002">
    <property type="protein sequence ID" value="SMX45564.1"/>
    <property type="molecule type" value="Genomic_DNA"/>
</dbReference>
<dbReference type="SUPFAM" id="SSF159888">
    <property type="entry name" value="YdhG-like"/>
    <property type="match status" value="1"/>
</dbReference>
<accession>A0A238KRV0</accession>
<dbReference type="InterPro" id="IPR014922">
    <property type="entry name" value="YdhG-like"/>
</dbReference>
<evidence type="ECO:0000259" key="1">
    <source>
        <dbReference type="Pfam" id="PF08818"/>
    </source>
</evidence>
<sequence>MITEIEDYFSKGCGRCKRFDTADCSTRHWAEGLRALRALCINAGLVETVKWGHPCYMHAGRNIAIIGAFRGDFRLSFFNAALMKDSSGLLEKQGPNTQHPNMLRFDANAQVAERAPTIRAYLEEAMAYADAGLKPKKQKAVVKLPDALVDALDADPILAEAFHKLTPGRQKSYVLNLNAAKKHETRVARIAKFRDKIIEGKGATER</sequence>
<dbReference type="RefSeq" id="WP_093967923.1">
    <property type="nucleotide sequence ID" value="NZ_FXYE01000002.1"/>
</dbReference>
<dbReference type="OrthoDB" id="214150at2"/>
<feature type="domain" description="YdhG-like" evidence="1">
    <location>
        <begin position="29"/>
        <end position="126"/>
    </location>
</feature>
<reference evidence="3" key="1">
    <citation type="submission" date="2017-05" db="EMBL/GenBank/DDBJ databases">
        <authorList>
            <person name="Rodrigo-Torres L."/>
            <person name="Arahal R. D."/>
            <person name="Lucena T."/>
        </authorList>
    </citation>
    <scope>NUCLEOTIDE SEQUENCE [LARGE SCALE GENOMIC DNA]</scope>
    <source>
        <strain evidence="3">CECT 8621</strain>
    </source>
</reference>
<proteinExistence type="predicted"/>
<protein>
    <recommendedName>
        <fullName evidence="1">YdhG-like domain-containing protein</fullName>
    </recommendedName>
</protein>
<dbReference type="PIRSF" id="PIRSF021308">
    <property type="entry name" value="UCP021308"/>
    <property type="match status" value="1"/>
</dbReference>
<evidence type="ECO:0000313" key="2">
    <source>
        <dbReference type="EMBL" id="SMX45564.1"/>
    </source>
</evidence>
<dbReference type="InterPro" id="IPR016786">
    <property type="entry name" value="YdeI_bac"/>
</dbReference>
<dbReference type="AlphaFoldDB" id="A0A238KRV0"/>
<dbReference type="Pfam" id="PF13376">
    <property type="entry name" value="OmdA"/>
    <property type="match status" value="1"/>
</dbReference>
<dbReference type="Proteomes" id="UP000202922">
    <property type="component" value="Unassembled WGS sequence"/>
</dbReference>
<name>A0A238KRV0_9RHOB</name>
<keyword evidence="3" id="KW-1185">Reference proteome</keyword>